<dbReference type="GO" id="GO:0052906">
    <property type="term" value="F:tRNA (guanine(37)-N1)-methyltransferase activity"/>
    <property type="evidence" value="ECO:0007669"/>
    <property type="project" value="UniProtKB-EC"/>
</dbReference>
<dbReference type="STRING" id="572546.Arcpr_0478"/>
<dbReference type="InterPro" id="IPR030382">
    <property type="entry name" value="MeTrfase_TRM5/TYW2"/>
</dbReference>
<dbReference type="EMBL" id="CP001857">
    <property type="protein sequence ID" value="ADB57544.1"/>
    <property type="molecule type" value="Genomic_DNA"/>
</dbReference>
<evidence type="ECO:0000256" key="5">
    <source>
        <dbReference type="ARBA" id="ARBA00022691"/>
    </source>
</evidence>
<evidence type="ECO:0000313" key="11">
    <source>
        <dbReference type="EMBL" id="ADB57544.1"/>
    </source>
</evidence>
<dbReference type="CDD" id="cd02440">
    <property type="entry name" value="AdoMet_MTases"/>
    <property type="match status" value="1"/>
</dbReference>
<accession>D2RGW9</accession>
<evidence type="ECO:0000256" key="3">
    <source>
        <dbReference type="ARBA" id="ARBA00022603"/>
    </source>
</evidence>
<dbReference type="Gene3D" id="3.40.50.150">
    <property type="entry name" value="Vaccinia Virus protein VP39"/>
    <property type="match status" value="1"/>
</dbReference>
<dbReference type="eggNOG" id="arCOG00033">
    <property type="taxonomic scope" value="Archaea"/>
</dbReference>
<keyword evidence="12" id="KW-1185">Reference proteome</keyword>
<keyword evidence="3" id="KW-0489">Methyltransferase</keyword>
<keyword evidence="4" id="KW-0808">Transferase</keyword>
<dbReference type="PaxDb" id="572546-Arcpr_0478"/>
<dbReference type="SUPFAM" id="SSF53335">
    <property type="entry name" value="S-adenosyl-L-methionine-dependent methyltransferases"/>
    <property type="match status" value="1"/>
</dbReference>
<organism evidence="11 12">
    <name type="scientific">Archaeoglobus profundus (strain DSM 5631 / JCM 9629 / NBRC 100127 / Av18)</name>
    <dbReference type="NCBI Taxonomy" id="572546"/>
    <lineage>
        <taxon>Archaea</taxon>
        <taxon>Methanobacteriati</taxon>
        <taxon>Methanobacteriota</taxon>
        <taxon>Archaeoglobi</taxon>
        <taxon>Archaeoglobales</taxon>
        <taxon>Archaeoglobaceae</taxon>
        <taxon>Archaeoglobus</taxon>
    </lineage>
</organism>
<keyword evidence="6" id="KW-0819">tRNA processing</keyword>
<evidence type="ECO:0000256" key="2">
    <source>
        <dbReference type="ARBA" id="ARBA00022490"/>
    </source>
</evidence>
<dbReference type="InterPro" id="IPR056744">
    <property type="entry name" value="TRM5/TYW2-like_N"/>
</dbReference>
<dbReference type="GO" id="GO:0002939">
    <property type="term" value="P:tRNA N1-guanine methylation"/>
    <property type="evidence" value="ECO:0007669"/>
    <property type="project" value="TreeGrafter"/>
</dbReference>
<dbReference type="PANTHER" id="PTHR23245">
    <property type="entry name" value="TRNA METHYLTRANSFERASE"/>
    <property type="match status" value="1"/>
</dbReference>
<name>D2RGW9_ARCPA</name>
<evidence type="ECO:0000313" key="12">
    <source>
        <dbReference type="Proteomes" id="UP000001901"/>
    </source>
</evidence>
<protein>
    <recommendedName>
        <fullName evidence="1">tRNA (guanine(37)-N(1))-methyltransferase</fullName>
        <ecNumber evidence="1">2.1.1.228</ecNumber>
    </recommendedName>
    <alternativeName>
        <fullName evidence="7">M1G-methyltransferase</fullName>
    </alternativeName>
    <alternativeName>
        <fullName evidence="8">tRNA [GM37] methyltransferase</fullName>
    </alternativeName>
</protein>
<gene>
    <name evidence="11" type="ordered locus">Arcpr_0478</name>
</gene>
<evidence type="ECO:0000256" key="1">
    <source>
        <dbReference type="ARBA" id="ARBA00012807"/>
    </source>
</evidence>
<dbReference type="PROSITE" id="PS51684">
    <property type="entry name" value="SAM_MT_TRM5_TYW2"/>
    <property type="match status" value="1"/>
</dbReference>
<evidence type="ECO:0000259" key="10">
    <source>
        <dbReference type="PROSITE" id="PS51684"/>
    </source>
</evidence>
<dbReference type="Pfam" id="PF02475">
    <property type="entry name" value="TRM5-TYW2_MTfase"/>
    <property type="match status" value="1"/>
</dbReference>
<dbReference type="InterPro" id="IPR056743">
    <property type="entry name" value="TRM5-TYW2-like_MTfase"/>
</dbReference>
<dbReference type="AlphaFoldDB" id="D2RGW9"/>
<evidence type="ECO:0000256" key="7">
    <source>
        <dbReference type="ARBA" id="ARBA00029736"/>
    </source>
</evidence>
<sequence>MSLKEYLKGKVSDDELKKVVRSFEIIGDVVIINLPDEISHLKDLIVEAILKKHKHVKTILRKVGEVSGEFRVARYEVLYGGETETIAKEFGCRFLVDPTKVYYSSRLSSERERIARMVKEGERVLVMFAGVGPYAIVIAKLAKPSEVIGVELNPKAVEYFRKNVKLNKVEGIVKVYEGDVRDVVPKLEGKFDRILMPAPYSAENFVYLVRDKIKKGGYVHYYTFAGEEEEEKLPEKVKELFRKHGMVVEVLNVRECGSFAPRVYRYVVDLRVVDFIQ</sequence>
<reference evidence="11 12" key="1">
    <citation type="journal article" date="2010" name="Stand. Genomic Sci.">
        <title>Complete genome sequence of Archaeoglobus profundus type strain (AV18).</title>
        <authorList>
            <person name="von Jan M."/>
            <person name="Lapidus A."/>
            <person name="Del Rio T.G."/>
            <person name="Copeland A."/>
            <person name="Tice H."/>
            <person name="Cheng J.F."/>
            <person name="Lucas S."/>
            <person name="Chen F."/>
            <person name="Nolan M."/>
            <person name="Goodwin L."/>
            <person name="Han C."/>
            <person name="Pitluck S."/>
            <person name="Liolios K."/>
            <person name="Ivanova N."/>
            <person name="Mavromatis K."/>
            <person name="Ovchinnikova G."/>
            <person name="Chertkov O."/>
            <person name="Pati A."/>
            <person name="Chen A."/>
            <person name="Palaniappan K."/>
            <person name="Land M."/>
            <person name="Hauser L."/>
            <person name="Chang Y.J."/>
            <person name="Jeffries C.D."/>
            <person name="Saunders E."/>
            <person name="Brettin T."/>
            <person name="Detter J.C."/>
            <person name="Chain P."/>
            <person name="Eichinger K."/>
            <person name="Huber H."/>
            <person name="Spring S."/>
            <person name="Rohde M."/>
            <person name="Goker M."/>
            <person name="Wirth R."/>
            <person name="Woyke T."/>
            <person name="Bristow J."/>
            <person name="Eisen J.A."/>
            <person name="Markowitz V."/>
            <person name="Hugenholtz P."/>
            <person name="Kyrpides N.C."/>
            <person name="Klenk H.P."/>
        </authorList>
    </citation>
    <scope>NUCLEOTIDE SEQUENCE [LARGE SCALE GENOMIC DNA]</scope>
    <source>
        <strain evidence="12">DSM 5631 / JCM 9629 / NBRC 100127 / Av18</strain>
    </source>
</reference>
<dbReference type="Gene3D" id="3.30.300.110">
    <property type="entry name" value="Met-10+ protein-like domains"/>
    <property type="match status" value="1"/>
</dbReference>
<dbReference type="PANTHER" id="PTHR23245:SF36">
    <property type="entry name" value="TRNA (GUANINE(37)-N1)-METHYLTRANSFERASE"/>
    <property type="match status" value="1"/>
</dbReference>
<feature type="domain" description="SAM-dependent methyltransferase TRM5/TYW2-type" evidence="10">
    <location>
        <begin position="23"/>
        <end position="274"/>
    </location>
</feature>
<dbReference type="GO" id="GO:0005737">
    <property type="term" value="C:cytoplasm"/>
    <property type="evidence" value="ECO:0007669"/>
    <property type="project" value="TreeGrafter"/>
</dbReference>
<keyword evidence="2" id="KW-0963">Cytoplasm</keyword>
<dbReference type="Pfam" id="PF25133">
    <property type="entry name" value="TYW2_N_2"/>
    <property type="match status" value="1"/>
</dbReference>
<evidence type="ECO:0000256" key="4">
    <source>
        <dbReference type="ARBA" id="ARBA00022679"/>
    </source>
</evidence>
<dbReference type="Proteomes" id="UP000001901">
    <property type="component" value="Chromosome"/>
</dbReference>
<comment type="catalytic activity">
    <reaction evidence="9">
        <text>guanosine(37) in tRNA + S-adenosyl-L-methionine = N(1)-methylguanosine(37) in tRNA + S-adenosyl-L-homocysteine + H(+)</text>
        <dbReference type="Rhea" id="RHEA:36899"/>
        <dbReference type="Rhea" id="RHEA-COMP:10145"/>
        <dbReference type="Rhea" id="RHEA-COMP:10147"/>
        <dbReference type="ChEBI" id="CHEBI:15378"/>
        <dbReference type="ChEBI" id="CHEBI:57856"/>
        <dbReference type="ChEBI" id="CHEBI:59789"/>
        <dbReference type="ChEBI" id="CHEBI:73542"/>
        <dbReference type="ChEBI" id="CHEBI:74269"/>
        <dbReference type="EC" id="2.1.1.228"/>
    </reaction>
</comment>
<dbReference type="InterPro" id="IPR029063">
    <property type="entry name" value="SAM-dependent_MTases_sf"/>
</dbReference>
<evidence type="ECO:0000256" key="8">
    <source>
        <dbReference type="ARBA" id="ARBA00033392"/>
    </source>
</evidence>
<evidence type="ECO:0000256" key="6">
    <source>
        <dbReference type="ARBA" id="ARBA00022694"/>
    </source>
</evidence>
<dbReference type="KEGG" id="apo:Arcpr_0478"/>
<dbReference type="RefSeq" id="WP_012939880.1">
    <property type="nucleotide sequence ID" value="NC_013741.1"/>
</dbReference>
<dbReference type="OrthoDB" id="8079at2157"/>
<evidence type="ECO:0000256" key="9">
    <source>
        <dbReference type="ARBA" id="ARBA00047783"/>
    </source>
</evidence>
<proteinExistence type="predicted"/>
<dbReference type="EC" id="2.1.1.228" evidence="1"/>
<dbReference type="HOGENOM" id="CLU_022610_0_0_2"/>
<dbReference type="GeneID" id="8739137"/>
<keyword evidence="5" id="KW-0949">S-adenosyl-L-methionine</keyword>
<dbReference type="FunFam" id="3.30.300.110:FF:000001">
    <property type="entry name" value="tRNA (guanine(37)-N1)-methyltransferase"/>
    <property type="match status" value="1"/>
</dbReference>